<dbReference type="Gene3D" id="1.10.357.10">
    <property type="entry name" value="Tetracycline Repressor, domain 2"/>
    <property type="match status" value="1"/>
</dbReference>
<evidence type="ECO:0000256" key="2">
    <source>
        <dbReference type="ARBA" id="ARBA00023125"/>
    </source>
</evidence>
<feature type="region of interest" description="Disordered" evidence="5">
    <location>
        <begin position="199"/>
        <end position="219"/>
    </location>
</feature>
<sequence length="219" mass="23486">MGRKKSFDEQSVIDAAIAVFSEHGYAGTDVGLVCERANIGRSSFYNTFDSLDAVFLRALRDYTATGIPLREELNHSAEPAPVLLMHRLGGALEKQCEDENRTGCLSANTAAELGREVDAVCSILDPDRDAWLDTYSTVLERGQEAGHIRADLDARVHAQLIHSVLAGLRIAARVMTEDQVLAQARAFVAGLCTPAGQAALGPDHSAPSLDSHTEGSTAR</sequence>
<dbReference type="PANTHER" id="PTHR47506">
    <property type="entry name" value="TRANSCRIPTIONAL REGULATORY PROTEIN"/>
    <property type="match status" value="1"/>
</dbReference>
<dbReference type="PRINTS" id="PR00455">
    <property type="entry name" value="HTHTETR"/>
</dbReference>
<evidence type="ECO:0000256" key="1">
    <source>
        <dbReference type="ARBA" id="ARBA00023015"/>
    </source>
</evidence>
<dbReference type="STRING" id="1136497.SAMN04489752_0512"/>
<dbReference type="SUPFAM" id="SSF46689">
    <property type="entry name" value="Homeodomain-like"/>
    <property type="match status" value="1"/>
</dbReference>
<dbReference type="InterPro" id="IPR036271">
    <property type="entry name" value="Tet_transcr_reg_TetR-rel_C_sf"/>
</dbReference>
<feature type="compositionally biased region" description="Polar residues" evidence="5">
    <location>
        <begin position="208"/>
        <end position="219"/>
    </location>
</feature>
<dbReference type="GO" id="GO:0003677">
    <property type="term" value="F:DNA binding"/>
    <property type="evidence" value="ECO:0007669"/>
    <property type="project" value="UniProtKB-UniRule"/>
</dbReference>
<dbReference type="InterPro" id="IPR009057">
    <property type="entry name" value="Homeodomain-like_sf"/>
</dbReference>
<dbReference type="Gene3D" id="1.10.10.60">
    <property type="entry name" value="Homeodomain-like"/>
    <property type="match status" value="1"/>
</dbReference>
<evidence type="ECO:0000256" key="4">
    <source>
        <dbReference type="PROSITE-ProRule" id="PRU00335"/>
    </source>
</evidence>
<dbReference type="RefSeq" id="WP_092009736.1">
    <property type="nucleotide sequence ID" value="NZ_LT629766.1"/>
</dbReference>
<proteinExistence type="predicted"/>
<dbReference type="PANTHER" id="PTHR47506:SF1">
    <property type="entry name" value="HTH-TYPE TRANSCRIPTIONAL REGULATOR YJDC"/>
    <property type="match status" value="1"/>
</dbReference>
<dbReference type="AlphaFoldDB" id="A0A1H1MPY9"/>
<organism evidence="7 8">
    <name type="scientific">Brevibacterium siliguriense</name>
    <dbReference type="NCBI Taxonomy" id="1136497"/>
    <lineage>
        <taxon>Bacteria</taxon>
        <taxon>Bacillati</taxon>
        <taxon>Actinomycetota</taxon>
        <taxon>Actinomycetes</taxon>
        <taxon>Micrococcales</taxon>
        <taxon>Brevibacteriaceae</taxon>
        <taxon>Brevibacterium</taxon>
    </lineage>
</organism>
<protein>
    <submittedName>
        <fullName evidence="7">DNA-binding transcriptional regulator, AcrR family</fullName>
    </submittedName>
</protein>
<accession>A0A1H1MPY9</accession>
<evidence type="ECO:0000256" key="5">
    <source>
        <dbReference type="SAM" id="MobiDB-lite"/>
    </source>
</evidence>
<gene>
    <name evidence="7" type="ORF">SAMN04489752_0512</name>
</gene>
<reference evidence="8" key="1">
    <citation type="submission" date="2016-10" db="EMBL/GenBank/DDBJ databases">
        <authorList>
            <person name="Varghese N."/>
            <person name="Submissions S."/>
        </authorList>
    </citation>
    <scope>NUCLEOTIDE SEQUENCE [LARGE SCALE GENOMIC DNA]</scope>
    <source>
        <strain evidence="8">DSM 23676</strain>
    </source>
</reference>
<name>A0A1H1MPY9_9MICO</name>
<dbReference type="OrthoDB" id="9805134at2"/>
<dbReference type="EMBL" id="LT629766">
    <property type="protein sequence ID" value="SDR88923.1"/>
    <property type="molecule type" value="Genomic_DNA"/>
</dbReference>
<evidence type="ECO:0000256" key="3">
    <source>
        <dbReference type="ARBA" id="ARBA00023163"/>
    </source>
</evidence>
<dbReference type="PROSITE" id="PS50977">
    <property type="entry name" value="HTH_TETR_2"/>
    <property type="match status" value="1"/>
</dbReference>
<dbReference type="InterPro" id="IPR011075">
    <property type="entry name" value="TetR_C"/>
</dbReference>
<keyword evidence="2 4" id="KW-0238">DNA-binding</keyword>
<dbReference type="Pfam" id="PF16925">
    <property type="entry name" value="TetR_C_13"/>
    <property type="match status" value="1"/>
</dbReference>
<feature type="DNA-binding region" description="H-T-H motif" evidence="4">
    <location>
        <begin position="29"/>
        <end position="48"/>
    </location>
</feature>
<feature type="domain" description="HTH tetR-type" evidence="6">
    <location>
        <begin position="6"/>
        <end position="66"/>
    </location>
</feature>
<keyword evidence="3" id="KW-0804">Transcription</keyword>
<dbReference type="InterPro" id="IPR001647">
    <property type="entry name" value="HTH_TetR"/>
</dbReference>
<evidence type="ECO:0000313" key="7">
    <source>
        <dbReference type="EMBL" id="SDR88923.1"/>
    </source>
</evidence>
<keyword evidence="1" id="KW-0805">Transcription regulation</keyword>
<keyword evidence="8" id="KW-1185">Reference proteome</keyword>
<dbReference type="Proteomes" id="UP000199597">
    <property type="component" value="Chromosome I"/>
</dbReference>
<evidence type="ECO:0000313" key="8">
    <source>
        <dbReference type="Proteomes" id="UP000199597"/>
    </source>
</evidence>
<dbReference type="Pfam" id="PF00440">
    <property type="entry name" value="TetR_N"/>
    <property type="match status" value="1"/>
</dbReference>
<evidence type="ECO:0000259" key="6">
    <source>
        <dbReference type="PROSITE" id="PS50977"/>
    </source>
</evidence>
<dbReference type="SUPFAM" id="SSF48498">
    <property type="entry name" value="Tetracyclin repressor-like, C-terminal domain"/>
    <property type="match status" value="1"/>
</dbReference>